<evidence type="ECO:0000256" key="6">
    <source>
        <dbReference type="SAM" id="Phobius"/>
    </source>
</evidence>
<comment type="caution">
    <text evidence="7">The sequence shown here is derived from an EMBL/GenBank/DDBJ whole genome shotgun (WGS) entry which is preliminary data.</text>
</comment>
<reference evidence="7 8" key="1">
    <citation type="journal article" date="2019" name="Int. J. Syst. Evol. Microbiol.">
        <title>The Global Catalogue of Microorganisms (GCM) 10K type strain sequencing project: providing services to taxonomists for standard genome sequencing and annotation.</title>
        <authorList>
            <consortium name="The Broad Institute Genomics Platform"/>
            <consortium name="The Broad Institute Genome Sequencing Center for Infectious Disease"/>
            <person name="Wu L."/>
            <person name="Ma J."/>
        </authorList>
    </citation>
    <scope>NUCLEOTIDE SEQUENCE [LARGE SCALE GENOMIC DNA]</scope>
    <source>
        <strain evidence="7 8">JCM 14969</strain>
    </source>
</reference>
<evidence type="ECO:0000256" key="2">
    <source>
        <dbReference type="ARBA" id="ARBA00022692"/>
    </source>
</evidence>
<dbReference type="InterPro" id="IPR007318">
    <property type="entry name" value="Phopholipid_MeTrfase"/>
</dbReference>
<evidence type="ECO:0000256" key="1">
    <source>
        <dbReference type="ARBA" id="ARBA00004127"/>
    </source>
</evidence>
<dbReference type="Proteomes" id="UP001500393">
    <property type="component" value="Unassembled WGS sequence"/>
</dbReference>
<sequence>MAYLALALFAVYFLTGFVLRTVLQLRQTGDSGFRGLSGRPGSARWWAGVSFGIALLCGLLGPVTALAGLEPVPALDRPLIKAAATIATVTGIAATLVTQYSMGTSWRIGVDQRETTDLVTSGPFALVRNPIFTAMALTGTGLALMTPNWIALAGIAILILALQLQVRVVEEPYLLTTHGQRYRHYAAETGRFLPRMGRLDTTYPRPAGATQSTRTGSRSHYAIIKADPRLRRQPAADTASGRGAGPPAVSVRFTDTGQPTPRGSHPRAP</sequence>
<name>A0ABN2DMB7_9ACTN</name>
<keyword evidence="8" id="KW-1185">Reference proteome</keyword>
<feature type="transmembrane region" description="Helical" evidence="6">
    <location>
        <begin position="79"/>
        <end position="97"/>
    </location>
</feature>
<organism evidence="7 8">
    <name type="scientific">Kribbella sancticallisti</name>
    <dbReference type="NCBI Taxonomy" id="460087"/>
    <lineage>
        <taxon>Bacteria</taxon>
        <taxon>Bacillati</taxon>
        <taxon>Actinomycetota</taxon>
        <taxon>Actinomycetes</taxon>
        <taxon>Propionibacteriales</taxon>
        <taxon>Kribbellaceae</taxon>
        <taxon>Kribbella</taxon>
    </lineage>
</organism>
<feature type="transmembrane region" description="Helical" evidence="6">
    <location>
        <begin position="131"/>
        <end position="162"/>
    </location>
</feature>
<evidence type="ECO:0000256" key="5">
    <source>
        <dbReference type="SAM" id="MobiDB-lite"/>
    </source>
</evidence>
<dbReference type="Pfam" id="PF04191">
    <property type="entry name" value="PEMT"/>
    <property type="match status" value="1"/>
</dbReference>
<dbReference type="EMBL" id="BAAAOS010000020">
    <property type="protein sequence ID" value="GAA1580609.1"/>
    <property type="molecule type" value="Genomic_DNA"/>
</dbReference>
<dbReference type="PANTHER" id="PTHR12714">
    <property type="entry name" value="PROTEIN-S ISOPRENYLCYSTEINE O-METHYLTRANSFERASE"/>
    <property type="match status" value="1"/>
</dbReference>
<feature type="region of interest" description="Disordered" evidence="5">
    <location>
        <begin position="196"/>
        <end position="269"/>
    </location>
</feature>
<dbReference type="RefSeq" id="WP_344215636.1">
    <property type="nucleotide sequence ID" value="NZ_BAAAOS010000020.1"/>
</dbReference>
<keyword evidence="2 6" id="KW-0812">Transmembrane</keyword>
<feature type="transmembrane region" description="Helical" evidence="6">
    <location>
        <begin position="44"/>
        <end position="67"/>
    </location>
</feature>
<proteinExistence type="predicted"/>
<evidence type="ECO:0000256" key="3">
    <source>
        <dbReference type="ARBA" id="ARBA00022989"/>
    </source>
</evidence>
<gene>
    <name evidence="7" type="ORF">GCM10009789_38090</name>
</gene>
<keyword evidence="4 6" id="KW-0472">Membrane</keyword>
<evidence type="ECO:0000256" key="4">
    <source>
        <dbReference type="ARBA" id="ARBA00023136"/>
    </source>
</evidence>
<feature type="compositionally biased region" description="Polar residues" evidence="5">
    <location>
        <begin position="209"/>
        <end position="218"/>
    </location>
</feature>
<dbReference type="Gene3D" id="1.20.120.1630">
    <property type="match status" value="1"/>
</dbReference>
<evidence type="ECO:0000313" key="7">
    <source>
        <dbReference type="EMBL" id="GAA1580609.1"/>
    </source>
</evidence>
<comment type="subcellular location">
    <subcellularLocation>
        <location evidence="1">Endomembrane system</location>
        <topology evidence="1">Multi-pass membrane protein</topology>
    </subcellularLocation>
</comment>
<dbReference type="PANTHER" id="PTHR12714:SF9">
    <property type="entry name" value="PROTEIN-S-ISOPRENYLCYSTEINE O-METHYLTRANSFERASE"/>
    <property type="match status" value="1"/>
</dbReference>
<keyword evidence="3 6" id="KW-1133">Transmembrane helix</keyword>
<accession>A0ABN2DMB7</accession>
<protein>
    <recommendedName>
        <fullName evidence="9">Protein-S-isoprenylcysteine O-methyltransferase Ste14</fullName>
    </recommendedName>
</protein>
<evidence type="ECO:0008006" key="9">
    <source>
        <dbReference type="Google" id="ProtNLM"/>
    </source>
</evidence>
<evidence type="ECO:0000313" key="8">
    <source>
        <dbReference type="Proteomes" id="UP001500393"/>
    </source>
</evidence>